<dbReference type="InterPro" id="IPR006592">
    <property type="entry name" value="RNA_pol_N"/>
</dbReference>
<dbReference type="Proteomes" id="UP000317426">
    <property type="component" value="Segment"/>
</dbReference>
<comment type="subunit">
    <text evidence="9">The DNA-dependent RNA polymerase used for intermediate and late genes expression consists of eight subunits Rpo30/OPG66, Rpo7/OPG90, Rpo22/OPG103, Rpo147/OPG105, Rpo18/OPG119, Rpo19/OPG131, Rpo132/OPG151 and Rpo35/OPG156. The same holoenzyme, with the addition of the transcription-specificity factor OPG109, is used for early gene expression.</text>
</comment>
<dbReference type="Proteomes" id="UP000613226">
    <property type="component" value="Segment"/>
</dbReference>
<sequence length="1289" mass="146224">MAVIARVSYSLYTQNEINANDILINHVKNDDDVGTVKDSRLGAMDGVLCRTCGRTELECFGHWGKVRLYETHIVKPEYIHEVIRIFNHICSRCGLLRSREPYTVPELGTLSAHALKKLKDKISSKKKSCWNNKCMQPYQKIAFSKKKVCFVNKIDDVAIPNALLYQKITSIHRSFWPLLEIFQDPANLFYKGYFPIPPLIIRPAISFWIDSIPKETNELTYLLGMIVKYSNMNAEEQVLQKAVIEYDNIKIIVNNNTSSINLSYITSGKNNMIRSYMVARRKDQTARSVLGPDPELSITEVGIPDYVRNTLTEKVFVNAFTVPAVEELFRRNEVKFYFNKRLGQLTRIKPNKFVKNKIHLLPGDWVETRVREFTSIIFGRQPSLHKYNVISSSVRATSGDTIKIPPGIANSQNADFDGDEEWMILEQNPKSVLEQSILMYPATLLKHDVHGMPVYGAIQDEILAAYALFRQRDLSLAAVRNILGKYGAGFAGAPGARFSGRDIFRFLVGQDIYYPGILEAGEIVAEDIDSSFVVAMKHRSLAGLIADYRSSLEGIAFIDRSSYVFKRYLRIYGFSVTFRNLCPDFRFVNRLHALNVEKINLVKAAYRQYLADVASGAVLPLSPGDEAEAVDAMLSGLTNMNVREIEAYMRRTLREDPDNSLLRMSCAGYKVNPTELMYILGTYGQQRVDGEAVEPRVLGRVLPYFPPDSRDPEGRGYILNSLMQGLTGSQYYFAMLIARSQSTDIVCETSRTGTLARKIIKKMEDMVVNGYGQVVYGSTLIKYAANYAKVLGSVCKPVELIYPHEGLEWFLEISAIWERIKHGFIYSQRQKLARVILAPFNFQVFVRPAAPRDAMPSKALYDLIQAVVEDVRENYFFGVSDIDFIEYVFLTHLNPARVRISRATATLIFAKLYEKLNYTLGGGLPIGIISAQVLSEKFTQQALSSFHTTEKSGGVKRKLGFNEFNNLTNLSKNKTEIVTLISDDARRLQTVKINFEFVCLGELMPRISVRRAEGAAHHTIDILVNRLYVKRHALTELVVEHMIEKFVAFSVLVKDWGLETTVEDAYNIRFTVLASFVEPQELNKNKFMLMLPGAANKGKISKYKIPISEYQAYDDFHSTRRMFRMTVELMSLKELGIFNLLGVNVIPGIWNTYEIFGIEAAKSFLCEALLGTYGEGLDYLYQPCDLLASLLCMNYEPESINKFKFGAASALKRATFGDNKALINAALHKRTEPVADNSSCHFFSKVPRIGTGYYRYFVNLELLLRMEKTLTEQVVEKKVEDIATHVEDF</sequence>
<evidence type="ECO:0000256" key="8">
    <source>
        <dbReference type="ARBA" id="ARBA00034678"/>
    </source>
</evidence>
<gene>
    <name evidence="12" type="primary">MC079R</name>
    <name evidence="12" type="ORF">MOCVgp079</name>
</gene>
<dbReference type="Gene3D" id="3.30.1490.180">
    <property type="entry name" value="RNA polymerase ii"/>
    <property type="match status" value="1"/>
</dbReference>
<dbReference type="Pfam" id="PF00623">
    <property type="entry name" value="RNA_pol_Rpb1_2"/>
    <property type="match status" value="1"/>
</dbReference>
<dbReference type="Proteomes" id="UP000630645">
    <property type="component" value="Segment"/>
</dbReference>
<evidence type="ECO:0000256" key="2">
    <source>
        <dbReference type="ARBA" id="ARBA00012418"/>
    </source>
</evidence>
<dbReference type="InterPro" id="IPR045867">
    <property type="entry name" value="DNA-dir_RpoC_beta_prime"/>
</dbReference>
<organism evidence="12">
    <name type="scientific">Molluscum contagiosum virus</name>
    <dbReference type="NCBI Taxonomy" id="10279"/>
    <lineage>
        <taxon>Viruses</taxon>
        <taxon>Varidnaviria</taxon>
        <taxon>Bamfordvirae</taxon>
        <taxon>Nucleocytoviricota</taxon>
        <taxon>Pokkesviricetes</taxon>
        <taxon>Chitovirales</taxon>
        <taxon>Poxviridae</taxon>
        <taxon>Chordopoxvirinae</taxon>
        <taxon>Molluscipoxvirus</taxon>
        <taxon>Molluscipoxvirus molluscum</taxon>
    </lineage>
</organism>
<evidence type="ECO:0000256" key="1">
    <source>
        <dbReference type="ARBA" id="ARBA00006884"/>
    </source>
</evidence>
<evidence type="ECO:0000256" key="9">
    <source>
        <dbReference type="ARBA" id="ARBA00046483"/>
    </source>
</evidence>
<dbReference type="Proteomes" id="UP000602142">
    <property type="component" value="Segment"/>
</dbReference>
<reference evidence="13" key="2">
    <citation type="submission" date="2020-01" db="EMBL/GenBank/DDBJ databases">
        <title>Global genomic diversity of Molluscum contagiosum virus.</title>
        <authorList>
            <person name="Zorec T.M."/>
            <person name="Skubic L."/>
            <person name="Hosnjak L."/>
            <person name="Trcko K."/>
            <person name="Poljak M."/>
        </authorList>
    </citation>
    <scope>NUCLEOTIDE SEQUENCE</scope>
    <source>
        <strain evidence="13">MCV1_P02S01A</strain>
        <strain evidence="14">MCV1_P02S01B</strain>
        <strain evidence="15">MCV1_P02S02A</strain>
        <strain evidence="16">MCV1_P05S01A</strain>
        <strain evidence="17">MCV1_P05S02A</strain>
    </source>
</reference>
<dbReference type="PANTHER" id="PTHR19376:SF32">
    <property type="entry name" value="DNA-DIRECTED RNA POLYMERASE III SUBUNIT RPC1"/>
    <property type="match status" value="1"/>
</dbReference>
<dbReference type="InterPro" id="IPR007083">
    <property type="entry name" value="RNA_pol_Rpb1_4"/>
</dbReference>
<keyword evidence="4" id="KW-0240">DNA-directed RNA polymerase</keyword>
<evidence type="ECO:0000256" key="5">
    <source>
        <dbReference type="ARBA" id="ARBA00022679"/>
    </source>
</evidence>
<dbReference type="GO" id="GO:0003677">
    <property type="term" value="F:DNA binding"/>
    <property type="evidence" value="ECO:0007669"/>
    <property type="project" value="InterPro"/>
</dbReference>
<dbReference type="SMR" id="A0A3Q9NM26"/>
<dbReference type="Gene3D" id="2.40.40.20">
    <property type="match status" value="1"/>
</dbReference>
<dbReference type="Gene3D" id="4.10.860.120">
    <property type="entry name" value="RNA polymerase II, clamp domain"/>
    <property type="match status" value="1"/>
</dbReference>
<dbReference type="SUPFAM" id="SSF64484">
    <property type="entry name" value="beta and beta-prime subunits of DNA dependent RNA-polymerase"/>
    <property type="match status" value="1"/>
</dbReference>
<comment type="catalytic activity">
    <reaction evidence="10">
        <text>RNA(n) + a ribonucleoside 5'-triphosphate = RNA(n+1) + diphosphate</text>
        <dbReference type="Rhea" id="RHEA:21248"/>
        <dbReference type="Rhea" id="RHEA-COMP:14527"/>
        <dbReference type="Rhea" id="RHEA-COMP:17342"/>
        <dbReference type="ChEBI" id="CHEBI:33019"/>
        <dbReference type="ChEBI" id="CHEBI:61557"/>
        <dbReference type="ChEBI" id="CHEBI:140395"/>
        <dbReference type="EC" id="2.7.7.6"/>
    </reaction>
</comment>
<dbReference type="InterPro" id="IPR000722">
    <property type="entry name" value="RNA_pol_asu"/>
</dbReference>
<dbReference type="Proteomes" id="UP000619037">
    <property type="component" value="Segment"/>
</dbReference>
<dbReference type="EMBL" id="MN931748">
    <property type="protein sequence ID" value="QHW17885.1"/>
    <property type="molecule type" value="Genomic_DNA"/>
</dbReference>
<dbReference type="InterPro" id="IPR007080">
    <property type="entry name" value="RNA_pol_Rpb1_1"/>
</dbReference>
<evidence type="ECO:0000256" key="10">
    <source>
        <dbReference type="ARBA" id="ARBA00048552"/>
    </source>
</evidence>
<comment type="function">
    <text evidence="8">Part of the DNA-dependent RNA polymerase which catalyzes the transcription of viral DNA into RNA using the four ribonucleoside triphosphates as substrates. Responsible for the transcription of early, intermediate and late genes. DNA-dependent RNA polymerase associates with the early transcription factor (ETF), itself composed of OPG118 and OPG133, thereby allowing the early genes transcription. Late transcription, and probably also intermediate transcription, require newly synthesized RNA polymerase.</text>
</comment>
<dbReference type="Pfam" id="PF04998">
    <property type="entry name" value="RNA_pol_Rpb1_5"/>
    <property type="match status" value="1"/>
</dbReference>
<evidence type="ECO:0000313" key="14">
    <source>
        <dbReference type="EMBL" id="QHW17002.1"/>
    </source>
</evidence>
<evidence type="ECO:0000256" key="4">
    <source>
        <dbReference type="ARBA" id="ARBA00022478"/>
    </source>
</evidence>
<dbReference type="EMBL" id="MN931742">
    <property type="protein sequence ID" value="QHW16820.1"/>
    <property type="molecule type" value="Genomic_DNA"/>
</dbReference>
<dbReference type="EMBL" id="MN931744">
    <property type="protein sequence ID" value="QHW17184.1"/>
    <property type="molecule type" value="Genomic_DNA"/>
</dbReference>
<dbReference type="Pfam" id="PF04983">
    <property type="entry name" value="RNA_pol_Rpb1_3"/>
    <property type="match status" value="1"/>
</dbReference>
<dbReference type="Gene3D" id="6.10.250.2940">
    <property type="match status" value="1"/>
</dbReference>
<comment type="similarity">
    <text evidence="1">Belongs to the poxviridae DNA-directed RNA polymerase 147 kDa subunit family.</text>
</comment>
<dbReference type="PANTHER" id="PTHR19376">
    <property type="entry name" value="DNA-DIRECTED RNA POLYMERASE"/>
    <property type="match status" value="1"/>
</dbReference>
<dbReference type="EMBL" id="MN931749">
    <property type="protein sequence ID" value="QHW18064.1"/>
    <property type="molecule type" value="Genomic_DNA"/>
</dbReference>
<dbReference type="InterPro" id="IPR007066">
    <property type="entry name" value="RNA_pol_Rpb1_3"/>
</dbReference>
<dbReference type="Pfam" id="PF04997">
    <property type="entry name" value="RNA_pol_Rpb1_1"/>
    <property type="match status" value="1"/>
</dbReference>
<evidence type="ECO:0000313" key="12">
    <source>
        <dbReference type="EMBL" id="AZT86195.1"/>
    </source>
</evidence>
<dbReference type="InterPro" id="IPR044893">
    <property type="entry name" value="RNA_pol_Rpb1_clamp_domain"/>
</dbReference>
<accession>A0A3Q9NM26</accession>
<dbReference type="InterPro" id="IPR038120">
    <property type="entry name" value="Rpb1_funnel_sf"/>
</dbReference>
<evidence type="ECO:0000313" key="16">
    <source>
        <dbReference type="EMBL" id="QHW17885.1"/>
    </source>
</evidence>
<dbReference type="SMART" id="SM00663">
    <property type="entry name" value="RPOLA_N"/>
    <property type="match status" value="1"/>
</dbReference>
<dbReference type="EMBL" id="MH646551">
    <property type="protein sequence ID" value="AZT86195.1"/>
    <property type="molecule type" value="Genomic_DNA"/>
</dbReference>
<evidence type="ECO:0000313" key="13">
    <source>
        <dbReference type="EMBL" id="QHW16820.1"/>
    </source>
</evidence>
<keyword evidence="6" id="KW-0548">Nucleotidyltransferase</keyword>
<evidence type="ECO:0000313" key="15">
    <source>
        <dbReference type="EMBL" id="QHW17184.1"/>
    </source>
</evidence>
<dbReference type="Gene3D" id="1.10.132.30">
    <property type="match status" value="1"/>
</dbReference>
<evidence type="ECO:0000313" key="17">
    <source>
        <dbReference type="EMBL" id="QHW18064.1"/>
    </source>
</evidence>
<dbReference type="GO" id="GO:0003899">
    <property type="term" value="F:DNA-directed RNA polymerase activity"/>
    <property type="evidence" value="ECO:0007669"/>
    <property type="project" value="UniProtKB-EC"/>
</dbReference>
<evidence type="ECO:0000256" key="6">
    <source>
        <dbReference type="ARBA" id="ARBA00022695"/>
    </source>
</evidence>
<keyword evidence="5" id="KW-0808">Transferase</keyword>
<dbReference type="Proteomes" id="UP000610093">
    <property type="component" value="Segment"/>
</dbReference>
<keyword evidence="7" id="KW-0804">Transcription</keyword>
<dbReference type="InterPro" id="IPR007081">
    <property type="entry name" value="RNA_pol_Rpb1_5"/>
</dbReference>
<name>A0A3Q9NM26_9POXV</name>
<dbReference type="Pfam" id="PF05000">
    <property type="entry name" value="RNA_pol_Rpb1_4"/>
    <property type="match status" value="1"/>
</dbReference>
<dbReference type="GO" id="GO:0006351">
    <property type="term" value="P:DNA-templated transcription"/>
    <property type="evidence" value="ECO:0007669"/>
    <property type="project" value="InterPro"/>
</dbReference>
<evidence type="ECO:0000256" key="3">
    <source>
        <dbReference type="ARBA" id="ARBA00021673"/>
    </source>
</evidence>
<dbReference type="EC" id="2.7.7.6" evidence="2"/>
<proteinExistence type="inferred from homology"/>
<evidence type="ECO:0000259" key="11">
    <source>
        <dbReference type="SMART" id="SM00663"/>
    </source>
</evidence>
<dbReference type="GO" id="GO:0000428">
    <property type="term" value="C:DNA-directed RNA polymerase complex"/>
    <property type="evidence" value="ECO:0007669"/>
    <property type="project" value="UniProtKB-KW"/>
</dbReference>
<dbReference type="EMBL" id="MN931743">
    <property type="protein sequence ID" value="QHW17002.1"/>
    <property type="molecule type" value="Genomic_DNA"/>
</dbReference>
<feature type="domain" description="RNA polymerase N-terminal" evidence="11">
    <location>
        <begin position="187"/>
        <end position="469"/>
    </location>
</feature>
<evidence type="ECO:0000256" key="7">
    <source>
        <dbReference type="ARBA" id="ARBA00023163"/>
    </source>
</evidence>
<protein>
    <recommendedName>
        <fullName evidence="3">DNA-directed RNA polymerase 147 kDa polypeptide</fullName>
        <ecNumber evidence="2">2.7.7.6</ecNumber>
    </recommendedName>
</protein>
<reference evidence="12" key="1">
    <citation type="submission" date="2018-07" db="EMBL/GenBank/DDBJ databases">
        <title>Illumina sequencing of clinical samples for virus detection in a public health laboratory: a feasibility study.</title>
        <authorList>
            <person name="Huang B."/>
            <person name="Jennison A."/>
            <person name="Whiley D."/>
            <person name="McMahon J."/>
            <person name="Hewitson G."/>
            <person name="Graham R."/>
            <person name="De Jong A."/>
            <person name="Warrilow D."/>
        </authorList>
    </citation>
    <scope>NUCLEOTIDE SEQUENCE [LARGE SCALE GENOMIC DNA]</scope>
    <source>
        <strain evidence="12">Sercmolcont1</strain>
    </source>
</reference>